<evidence type="ECO:0000313" key="3">
    <source>
        <dbReference type="EMBL" id="MFC5271330.1"/>
    </source>
</evidence>
<dbReference type="Proteomes" id="UP001596161">
    <property type="component" value="Unassembled WGS sequence"/>
</dbReference>
<protein>
    <submittedName>
        <fullName evidence="3">T9SS type A sorting domain-containing protein</fullName>
    </submittedName>
</protein>
<feature type="signal peptide" evidence="1">
    <location>
        <begin position="1"/>
        <end position="23"/>
    </location>
</feature>
<keyword evidence="4" id="KW-1185">Reference proteome</keyword>
<evidence type="ECO:0000259" key="2">
    <source>
        <dbReference type="Pfam" id="PF18962"/>
    </source>
</evidence>
<dbReference type="NCBIfam" id="TIGR04183">
    <property type="entry name" value="Por_Secre_tail"/>
    <property type="match status" value="1"/>
</dbReference>
<dbReference type="InterPro" id="IPR036179">
    <property type="entry name" value="Ig-like_dom_sf"/>
</dbReference>
<evidence type="ECO:0000256" key="1">
    <source>
        <dbReference type="SAM" id="SignalP"/>
    </source>
</evidence>
<reference evidence="4" key="1">
    <citation type="journal article" date="2019" name="Int. J. Syst. Evol. Microbiol.">
        <title>The Global Catalogue of Microorganisms (GCM) 10K type strain sequencing project: providing services to taxonomists for standard genome sequencing and annotation.</title>
        <authorList>
            <consortium name="The Broad Institute Genomics Platform"/>
            <consortium name="The Broad Institute Genome Sequencing Center for Infectious Disease"/>
            <person name="Wu L."/>
            <person name="Ma J."/>
        </authorList>
    </citation>
    <scope>NUCLEOTIDE SEQUENCE [LARGE SCALE GENOMIC DNA]</scope>
    <source>
        <strain evidence="4">KACC 12602</strain>
    </source>
</reference>
<dbReference type="Pfam" id="PF18962">
    <property type="entry name" value="Por_Secre_tail"/>
    <property type="match status" value="1"/>
</dbReference>
<evidence type="ECO:0000313" key="4">
    <source>
        <dbReference type="Proteomes" id="UP001596161"/>
    </source>
</evidence>
<accession>A0ABW0EDS5</accession>
<sequence length="2812" mass="303671">MKNKLLLLFATVVWLLFSGKAFSQNCQVNITASATTIHLGESVSLTASGAARYVWAPSQELSSSKNATVTASPAATTTFVVIGTCSDSTTSSQAVTITVLPPKLPYFQSFEQNIIGWTTGGTNSSWAWGTPAKMVINGAATGTKAWTNGGLTGQYNANENSWLQSPAFDFTYLYDPQLEMRVWWDTETDMDGAILQSSVAGGTWQLVGNIGPDWYNSSNLNSRPANQTTGWSGNGTSGSNGWDTVRVSIPGLAGLNNVRFRILFRSNGSAQHDGFAIDDFTIKGQPDIAVASLSNPLQACNPVNTISVKIQNRSIEDVDLTKTPINVQVALSGAKTGNYTTTLNTGILKGNAFIIATLPSAGLKMDVTGAYNFNISATMAGDVRLTNNTLAQTINVTGTPPAPLPAPYFQDFNNANAFSDPLGAIGWAPNNGSYTGTPYYGNSKAARVGGGLAPGINYWYTHSPKINGITPNTYVVFDYRLDNGNRTTTSIGSNKIYVQVQLDCDTAYHTIMQLDSSNTQFFTNDGASPEFYKSVFLSLGQYQGHDVKVRFMVRSIGGVGATAVSFFIDNFGIREVRPVDIALTGAGPNNTNVKCGGNQGISVKLSNAGLEVLNLAVNKVQVTVRTTDPTGNKQTFTKLLNKGVIPINGDSVFVIDPSGFNMHAHGTYQYEAYGKLLIVGIDNKPATDTIRTTSEVKNIPGTPYYIKSEVIAANNTPWQTDFTYKYIRLTAIHANNRTYQDYQAILVGQLHRDKNTASLTSVPIGQIKPNDHLFFDYAFRNPDSTMANVTQAQAYINVLVSEDCGVTFTSVGSMNAANHVATSGFRKLYFDLSAYAGKNILVKIVAGSLNNSNLTVQLDNFEIKPGGLDASIQKIVLPAALCSGFNGASALAVKLHNRGTLPINFATTPATVTLKETNISFSTYAATVSSGILPVDSVITVTVTASHNFNLGGMHDFKAYTTLAGNVAHARDTIRAFIKADQGKTLPYFEDFGVYAQDDWQIEPGESHIDMYTSSLRPDTRYFDQNQAYKKRKNRQTILSPPVQGITPNTRLIFDLHDYLSNNLFSAPAQQFSGMPSPSHPFAGSKHKLEVQALINCGQSAVSLWTLDSSNYRPIGNVYKAYIDLTPVAGHQNVKFRFVLHIDTLATYYPHFTISKLEVKNTGPVDLTMQELVVPSSGCAGNNRVKIVVKNVGTVPVNAIPVSYTLTNQLPVSETIQRILQPQDTLHYYFQTPANLFGNFKHYFTGAVNHPQDQNVVNNQETLPNYVERKASFTAPYSNNFNGIIDPELVFSVHHGHVLKGQPPFADVYISGGSVNFTNDGQRQWAGFEPRIAWKKTGPNGTATPYDAWELNKSYIVSASMCVDATNLSRPELIFSLKQTYCNLPEDSWFRVLVNGVQVSRNFNPVTASSDPSASHTLDLSAYGGTVFTLTFQSSTANRAYSSSIATCVGDNAILDNLTIRQKVNTTLDLSVLAVRYSPDTYCNQSSKATAEIKNMNTTNIDFSVNPLTLILNVSGGLNKKDTLVINSGILQAQATQVFRFAEPLDLSAPGTYNFAVNLQMPGDAIASNNQKTQSITIANALATPYLENFNNFNATGYTNSAGFTVSNQYSPLATNKYASFKNRYDTWNVENYLITPKLGNITANTALLFDFRHYSGISGGSAGFQLLNGPFKDSVYVQVSDDCGYSFTTLYAFDNTSVLPSLPFRKMQFSLGAFAGKNIRVRLLVKMLQRDHYVNIDNLEVRELPSPLAITALYEPQTGCSTAEKIILIVKNNGATAYDLSQNPLTLNAIVSGPNPQNYTLPLTAGNIAAFAEKKFTVATNFAMNLQGTYNFKTFLKQGNNVVSDTARFSRQRNTPLALPYKETFSVPLIDSLKTWKHSVFKISGSTSGGFVNFYGTGADTATLQSPVIQLPQNTTFLKFDYRLTEYMPGVGYFTFNPGSSTSRLEVQVSTDCGTTFTTVQSLNTGKAAYGDPWPAPAWVSLLPYAGQAVSVRFVAFRDNRTFWVELDNVEIVEMTGLDAQVLAIMEPEFNSCTDPLQPVKVVVRNNGPMPFTNMLLNVDVNQDTTLTQLISIPAFTTDTINFNGFSTMAGGSFDLKATAVLTGDMKPNDNSRSAVVQIMQRPVVNLGGDDCVEMGGSKILVAGKPNMIYLWNTGATTNSITVSTTGTYSVTVWDPNTGCDASDQVMIRVGQNPAVNLGPDRTSCGEPVVLDAGPGLNYLWSTGATSQTISVTNSDTVIARVFNPITGCSSQDTVVVKFNPLPIVNLGADKNICAGDSIVLNAYDQTGFTYEWRDLSGTLLSTDSALTMRTAGVYTVKKTSLMGCEKTDTVAVNVHNLPIANLGNDTTFCTGSQVVLNAPQGIGYTYRWLKNGMVIYGKTADSLQVDAIGNYAVEITNANGCLTTSAAIQVAEVPLPNPLISSTGGYTFCAGDSVTLKVPRNFGNTYQWQRNGMDLTGKTDTSLIVTLTGNYTVREINAGGCDKISAVAQVQVNGRPVPVINALGATNVCQGQSVALFTTTSGTYQWRFNGADISGANQPTFIASQTGKYQLSVTNASGCTDTSQAINVNVYALPVATISHANPTTFCAGDSLELTAGSGAGWNYQWSHNGIDIAGATVATFMAKQAGNYRVEVSVNGSCQQISAPTVLTALPKPVATITQTGNTLTASAGTAYQWYLNGAALPGATTQTYQPIAGGLYQVEVTDSICSDISQELQVTLTGIASEWAAASIKVYPNPGSGMFNLEITDAKTGDVNLLVRDITGKQIRRETVKKSENKLSYKLDLNNLPAGMYLLEMNRNGSLKMEKLIIEK</sequence>
<dbReference type="SUPFAM" id="SSF48726">
    <property type="entry name" value="Immunoglobulin"/>
    <property type="match status" value="2"/>
</dbReference>
<dbReference type="Gene3D" id="2.60.120.260">
    <property type="entry name" value="Galactose-binding domain-like"/>
    <property type="match status" value="1"/>
</dbReference>
<comment type="caution">
    <text evidence="3">The sequence shown here is derived from an EMBL/GenBank/DDBJ whole genome shotgun (WGS) entry which is preliminary data.</text>
</comment>
<proteinExistence type="predicted"/>
<feature type="domain" description="Secretion system C-terminal sorting" evidence="2">
    <location>
        <begin position="2734"/>
        <end position="2810"/>
    </location>
</feature>
<organism evidence="3 4">
    <name type="scientific">Adhaeribacter terreus</name>
    <dbReference type="NCBI Taxonomy" id="529703"/>
    <lineage>
        <taxon>Bacteria</taxon>
        <taxon>Pseudomonadati</taxon>
        <taxon>Bacteroidota</taxon>
        <taxon>Cytophagia</taxon>
        <taxon>Cytophagales</taxon>
        <taxon>Hymenobacteraceae</taxon>
        <taxon>Adhaeribacter</taxon>
    </lineage>
</organism>
<feature type="chain" id="PRO_5045259819" evidence="1">
    <location>
        <begin position="24"/>
        <end position="2812"/>
    </location>
</feature>
<dbReference type="InterPro" id="IPR026444">
    <property type="entry name" value="Secre_tail"/>
</dbReference>
<dbReference type="Gene3D" id="2.60.40.10">
    <property type="entry name" value="Immunoglobulins"/>
    <property type="match status" value="4"/>
</dbReference>
<keyword evidence="1" id="KW-0732">Signal</keyword>
<dbReference type="EMBL" id="JBHSKT010000006">
    <property type="protein sequence ID" value="MFC5271330.1"/>
    <property type="molecule type" value="Genomic_DNA"/>
</dbReference>
<dbReference type="RefSeq" id="WP_378017695.1">
    <property type="nucleotide sequence ID" value="NZ_JBHSKT010000006.1"/>
</dbReference>
<name>A0ABW0EDS5_9BACT</name>
<gene>
    <name evidence="3" type="ORF">ACFPIB_11960</name>
</gene>
<dbReference type="InterPro" id="IPR013783">
    <property type="entry name" value="Ig-like_fold"/>
</dbReference>